<keyword evidence="5" id="KW-1185">Reference proteome</keyword>
<dbReference type="AlphaFoldDB" id="A0A9P0FQQ3"/>
<dbReference type="InterPro" id="IPR000571">
    <property type="entry name" value="Znf_CCCH"/>
</dbReference>
<evidence type="ECO:0000313" key="5">
    <source>
        <dbReference type="Proteomes" id="UP001154078"/>
    </source>
</evidence>
<dbReference type="PANTHER" id="PTHR22948">
    <property type="entry name" value="TUDOR DOMAIN CONTAINING PROTEIN"/>
    <property type="match status" value="1"/>
</dbReference>
<dbReference type="Gene3D" id="2.40.50.90">
    <property type="match status" value="2"/>
</dbReference>
<dbReference type="Proteomes" id="UP001154078">
    <property type="component" value="Chromosome 9"/>
</dbReference>
<dbReference type="Pfam" id="PF00567">
    <property type="entry name" value="TUDOR"/>
    <property type="match status" value="2"/>
</dbReference>
<evidence type="ECO:0000256" key="1">
    <source>
        <dbReference type="PROSITE-ProRule" id="PRU00723"/>
    </source>
</evidence>
<dbReference type="GO" id="GO:0034587">
    <property type="term" value="P:piRNA processing"/>
    <property type="evidence" value="ECO:0007669"/>
    <property type="project" value="TreeGrafter"/>
</dbReference>
<keyword evidence="1" id="KW-0479">Metal-binding</keyword>
<evidence type="ECO:0000259" key="2">
    <source>
        <dbReference type="PROSITE" id="PS50103"/>
    </source>
</evidence>
<dbReference type="InterPro" id="IPR050621">
    <property type="entry name" value="Tudor_domain_containing"/>
</dbReference>
<reference evidence="4" key="1">
    <citation type="submission" date="2021-12" db="EMBL/GenBank/DDBJ databases">
        <authorList>
            <person name="King R."/>
        </authorList>
    </citation>
    <scope>NUCLEOTIDE SEQUENCE</scope>
</reference>
<name>A0A9P0FQQ3_BRAAE</name>
<dbReference type="PROSITE" id="PS50103">
    <property type="entry name" value="ZF_C3H1"/>
    <property type="match status" value="1"/>
</dbReference>
<dbReference type="GO" id="GO:0030719">
    <property type="term" value="P:P granule organization"/>
    <property type="evidence" value="ECO:0007669"/>
    <property type="project" value="TreeGrafter"/>
</dbReference>
<proteinExistence type="predicted"/>
<dbReference type="OrthoDB" id="10052065at2759"/>
<keyword evidence="1" id="KW-0862">Zinc</keyword>
<feature type="domain" description="Tudor" evidence="3">
    <location>
        <begin position="352"/>
        <end position="413"/>
    </location>
</feature>
<dbReference type="PROSITE" id="PS50304">
    <property type="entry name" value="TUDOR"/>
    <property type="match status" value="2"/>
</dbReference>
<dbReference type="SMART" id="SM00333">
    <property type="entry name" value="TUDOR"/>
    <property type="match status" value="2"/>
</dbReference>
<dbReference type="GO" id="GO:0007283">
    <property type="term" value="P:spermatogenesis"/>
    <property type="evidence" value="ECO:0007669"/>
    <property type="project" value="TreeGrafter"/>
</dbReference>
<dbReference type="SUPFAM" id="SSF63748">
    <property type="entry name" value="Tudor/PWWP/MBT"/>
    <property type="match status" value="2"/>
</dbReference>
<dbReference type="GO" id="GO:0008270">
    <property type="term" value="F:zinc ion binding"/>
    <property type="evidence" value="ECO:0007669"/>
    <property type="project" value="UniProtKB-KW"/>
</dbReference>
<dbReference type="PANTHER" id="PTHR22948:SF29">
    <property type="entry name" value="FI02030P-RELATED"/>
    <property type="match status" value="1"/>
</dbReference>
<keyword evidence="1" id="KW-0863">Zinc-finger</keyword>
<evidence type="ECO:0000313" key="4">
    <source>
        <dbReference type="EMBL" id="CAH0563717.1"/>
    </source>
</evidence>
<dbReference type="InterPro" id="IPR035437">
    <property type="entry name" value="SNase_OB-fold_sf"/>
</dbReference>
<organism evidence="4 5">
    <name type="scientific">Brassicogethes aeneus</name>
    <name type="common">Rape pollen beetle</name>
    <name type="synonym">Meligethes aeneus</name>
    <dbReference type="NCBI Taxonomy" id="1431903"/>
    <lineage>
        <taxon>Eukaryota</taxon>
        <taxon>Metazoa</taxon>
        <taxon>Ecdysozoa</taxon>
        <taxon>Arthropoda</taxon>
        <taxon>Hexapoda</taxon>
        <taxon>Insecta</taxon>
        <taxon>Pterygota</taxon>
        <taxon>Neoptera</taxon>
        <taxon>Endopterygota</taxon>
        <taxon>Coleoptera</taxon>
        <taxon>Polyphaga</taxon>
        <taxon>Cucujiformia</taxon>
        <taxon>Nitidulidae</taxon>
        <taxon>Meligethinae</taxon>
        <taxon>Brassicogethes</taxon>
    </lineage>
</organism>
<feature type="domain" description="C3H1-type" evidence="2">
    <location>
        <begin position="542"/>
        <end position="570"/>
    </location>
</feature>
<dbReference type="Gene3D" id="2.30.30.140">
    <property type="match status" value="2"/>
</dbReference>
<dbReference type="GO" id="GO:0043186">
    <property type="term" value="C:P granule"/>
    <property type="evidence" value="ECO:0007669"/>
    <property type="project" value="TreeGrafter"/>
</dbReference>
<gene>
    <name evidence="4" type="ORF">MELIAE_LOCUS12467</name>
</gene>
<accession>A0A9P0FQQ3</accession>
<feature type="zinc finger region" description="C3H1-type" evidence="1">
    <location>
        <begin position="542"/>
        <end position="570"/>
    </location>
</feature>
<sequence length="803" mass="91340">MDKRKNKIHSLLGQIKDEAEGIKTSLNTIIEEIERKVNSDNKKSDILDIFEHEFEVLKKFTEINFSLESFIEDETSCGENEPLPLTPPKPISLCPNKSSSETLELNSSNLQQSLVVSLVNNLPSTSNGTNNEFSVADVDISVLKDNVKKLTEKLGLNDQTNQYTQYYEKNNSNIEQLLPERDLTPTCTLNNTLEENHIENSEVHPIDEEETSTEYESISSLNTENTAKCSGEKGPSTLLEKLSHLNNKNEPSNSGPDIPNQVKLMPTNTVIKNNLKKSKKGKKNANKTMYEITEKECPSVGSKCAFSHIESPDEFYLHMVDPETCNVLDEISFTIKEYARALPCYRTKDEASSAIGKYGVVLSGDGEWYRAEIIDWNLDNRSNQILAKLCEYGNNILVDYKNLRRLNKELAAIPKLAVRCHLPYLYSPDSTNANRLKNWPRSTIEAMIDMSGLFSSDEDEHKLFEIVYSNKVNESVEIDLYNPFHSEPDKTVGQILLDLGIAVQLIEQLDENNLDLEEYLEDVETYGTAANVNEAILGYDPRDQARICQFTRPDGTCFKGKNCKLEHILTKGGFTTDKIPCHVQALNNLELPSKGETVQILITGFTNLCNFYAQIIRNPVMEKHYLMDSSLQQLINTMNSPNVVKTYQQFKLSPAIGEFCIVHHWTGQWLRGVVRGLNFDKNNFASSAEVFMLDFGDMSTVLLKNIRHIKEDYLMLPVQVISIYLAEYQELSELNPNVAKTFFEEHILFRNFLATVKSQRLPLKVDIFTHKYVDIGTILLQKKLIKKREIDHNVADNYIIHLD</sequence>
<protein>
    <submittedName>
        <fullName evidence="4">Uncharacterized protein</fullName>
    </submittedName>
</protein>
<feature type="domain" description="Tudor" evidence="3">
    <location>
        <begin position="653"/>
        <end position="716"/>
    </location>
</feature>
<dbReference type="InterPro" id="IPR002999">
    <property type="entry name" value="Tudor"/>
</dbReference>
<dbReference type="EMBL" id="OV121140">
    <property type="protein sequence ID" value="CAH0563717.1"/>
    <property type="molecule type" value="Genomic_DNA"/>
</dbReference>
<evidence type="ECO:0000259" key="3">
    <source>
        <dbReference type="PROSITE" id="PS50304"/>
    </source>
</evidence>